<evidence type="ECO:0000313" key="7">
    <source>
        <dbReference type="Proteomes" id="UP000247555"/>
    </source>
</evidence>
<feature type="domain" description="CusB-like beta-barrel" evidence="4">
    <location>
        <begin position="204"/>
        <end position="272"/>
    </location>
</feature>
<dbReference type="PANTHER" id="PTHR30469:SF15">
    <property type="entry name" value="HLYD FAMILY OF SECRETION PROTEINS"/>
    <property type="match status" value="1"/>
</dbReference>
<reference evidence="6 7" key="1">
    <citation type="submission" date="2018-05" db="EMBL/GenBank/DDBJ databases">
        <title>Genomic Encyclopedia of Type Strains, Phase IV (KMG-IV): sequencing the most valuable type-strain genomes for metagenomic binning, comparative biology and taxonomic classification.</title>
        <authorList>
            <person name="Goeker M."/>
        </authorList>
    </citation>
    <scope>NUCLEOTIDE SEQUENCE [LARGE SCALE GENOMIC DNA]</scope>
    <source>
        <strain evidence="6 7">DSM 29661</strain>
    </source>
</reference>
<dbReference type="InterPro" id="IPR058792">
    <property type="entry name" value="Beta-barrel_RND_2"/>
</dbReference>
<evidence type="ECO:0000259" key="4">
    <source>
        <dbReference type="Pfam" id="PF25954"/>
    </source>
</evidence>
<sequence length="364" mass="38531">MTIRHFAALCLVGALAACSKPEAQPEAPRPVRSVTLAAGNGQTAAFHAGDIRARHEARLAFRVGGKVVARLVDVGATVKPGQALARLEDNDTSLDLASRRAKLAAAEADLKQNEADIKRYRELLAQHFISQAEFDRREAALAAARGNQQAALAAAQLGANQQGYTTLSAERAGVVTSIDAEVGQVVSAGQLVARVAESGEREAVIAVAESQLAEVRAARGFVVQVGQLPGQYQGVLRELAPDADSVSRTYTARITLKDADDSVRLGMSARVYPQGEAAAPLSVPLSAVLDENNRHYLWLLDGKAPQVKRVEVKLAKVSSDTAWIASGVRAGQEVVTAGVHLLRDGQTVRRLTHDPAQPVGTQAK</sequence>
<evidence type="ECO:0000259" key="5">
    <source>
        <dbReference type="Pfam" id="PF25967"/>
    </source>
</evidence>
<dbReference type="Gene3D" id="2.40.30.170">
    <property type="match status" value="1"/>
</dbReference>
<dbReference type="NCBIfam" id="TIGR01730">
    <property type="entry name" value="RND_mfp"/>
    <property type="match status" value="1"/>
</dbReference>
<dbReference type="OrthoDB" id="9806939at2"/>
<protein>
    <submittedName>
        <fullName evidence="6">RND family efflux transporter MFP subunit</fullName>
    </submittedName>
</protein>
<dbReference type="RefSeq" id="WP_110389866.1">
    <property type="nucleotide sequence ID" value="NZ_QJKI01000003.1"/>
</dbReference>
<dbReference type="GO" id="GO:0015562">
    <property type="term" value="F:efflux transmembrane transporter activity"/>
    <property type="evidence" value="ECO:0007669"/>
    <property type="project" value="TreeGrafter"/>
</dbReference>
<dbReference type="Gene3D" id="2.40.50.100">
    <property type="match status" value="1"/>
</dbReference>
<dbReference type="AlphaFoldDB" id="A0A318KYV5"/>
<dbReference type="EMBL" id="QJKI01000003">
    <property type="protein sequence ID" value="PXX80836.1"/>
    <property type="molecule type" value="Genomic_DNA"/>
</dbReference>
<dbReference type="Pfam" id="PF25876">
    <property type="entry name" value="HH_MFP_RND"/>
    <property type="match status" value="1"/>
</dbReference>
<evidence type="ECO:0000313" key="6">
    <source>
        <dbReference type="EMBL" id="PXX80836.1"/>
    </source>
</evidence>
<feature type="domain" description="Multidrug resistance protein MdtA-like C-terminal permuted SH3" evidence="5">
    <location>
        <begin position="283"/>
        <end position="339"/>
    </location>
</feature>
<dbReference type="SUPFAM" id="SSF111369">
    <property type="entry name" value="HlyD-like secretion proteins"/>
    <property type="match status" value="1"/>
</dbReference>
<comment type="similarity">
    <text evidence="1">Belongs to the membrane fusion protein (MFP) (TC 8.A.1) family.</text>
</comment>
<dbReference type="Pfam" id="PF25954">
    <property type="entry name" value="Beta-barrel_RND_2"/>
    <property type="match status" value="1"/>
</dbReference>
<gene>
    <name evidence="6" type="ORF">DFR34_103179</name>
</gene>
<dbReference type="Pfam" id="PF25967">
    <property type="entry name" value="RND-MFP_C"/>
    <property type="match status" value="1"/>
</dbReference>
<comment type="caution">
    <text evidence="6">The sequence shown here is derived from an EMBL/GenBank/DDBJ whole genome shotgun (WGS) entry which is preliminary data.</text>
</comment>
<dbReference type="InterPro" id="IPR058627">
    <property type="entry name" value="MdtA-like_C"/>
</dbReference>
<keyword evidence="7" id="KW-1185">Reference proteome</keyword>
<dbReference type="Gene3D" id="2.40.420.20">
    <property type="match status" value="1"/>
</dbReference>
<name>A0A318KYV5_9NEIS</name>
<evidence type="ECO:0000259" key="3">
    <source>
        <dbReference type="Pfam" id="PF25876"/>
    </source>
</evidence>
<proteinExistence type="inferred from homology"/>
<dbReference type="Gene3D" id="1.10.287.470">
    <property type="entry name" value="Helix hairpin bin"/>
    <property type="match status" value="1"/>
</dbReference>
<dbReference type="GO" id="GO:1990281">
    <property type="term" value="C:efflux pump complex"/>
    <property type="evidence" value="ECO:0007669"/>
    <property type="project" value="TreeGrafter"/>
</dbReference>
<evidence type="ECO:0000256" key="1">
    <source>
        <dbReference type="ARBA" id="ARBA00009477"/>
    </source>
</evidence>
<accession>A0A318KYV5</accession>
<dbReference type="PROSITE" id="PS51257">
    <property type="entry name" value="PROKAR_LIPOPROTEIN"/>
    <property type="match status" value="1"/>
</dbReference>
<feature type="coiled-coil region" evidence="2">
    <location>
        <begin position="96"/>
        <end position="123"/>
    </location>
</feature>
<organism evidence="6 7">
    <name type="scientific">Rivihabitans pingtungensis</name>
    <dbReference type="NCBI Taxonomy" id="1054498"/>
    <lineage>
        <taxon>Bacteria</taxon>
        <taxon>Pseudomonadati</taxon>
        <taxon>Pseudomonadota</taxon>
        <taxon>Betaproteobacteria</taxon>
        <taxon>Neisseriales</taxon>
        <taxon>Aquaspirillaceae</taxon>
        <taxon>Rivihabitans</taxon>
    </lineage>
</organism>
<dbReference type="Proteomes" id="UP000247555">
    <property type="component" value="Unassembled WGS sequence"/>
</dbReference>
<dbReference type="InterPro" id="IPR058624">
    <property type="entry name" value="MdtA-like_HH"/>
</dbReference>
<dbReference type="PANTHER" id="PTHR30469">
    <property type="entry name" value="MULTIDRUG RESISTANCE PROTEIN MDTA"/>
    <property type="match status" value="1"/>
</dbReference>
<evidence type="ECO:0000256" key="2">
    <source>
        <dbReference type="SAM" id="Coils"/>
    </source>
</evidence>
<keyword evidence="2" id="KW-0175">Coiled coil</keyword>
<feature type="domain" description="Multidrug resistance protein MdtA-like alpha-helical hairpin" evidence="3">
    <location>
        <begin position="96"/>
        <end position="157"/>
    </location>
</feature>
<dbReference type="InterPro" id="IPR006143">
    <property type="entry name" value="RND_pump_MFP"/>
</dbReference>